<evidence type="ECO:0000313" key="2">
    <source>
        <dbReference type="EMBL" id="OWK29627.1"/>
    </source>
</evidence>
<feature type="signal peptide" evidence="1">
    <location>
        <begin position="1"/>
        <end position="32"/>
    </location>
</feature>
<proteinExistence type="predicted"/>
<evidence type="ECO:0000256" key="1">
    <source>
        <dbReference type="SAM" id="SignalP"/>
    </source>
</evidence>
<dbReference type="EMBL" id="NBBJ01000003">
    <property type="protein sequence ID" value="OWK29627.1"/>
    <property type="molecule type" value="Genomic_DNA"/>
</dbReference>
<evidence type="ECO:0000313" key="3">
    <source>
        <dbReference type="Proteomes" id="UP000197783"/>
    </source>
</evidence>
<dbReference type="AlphaFoldDB" id="A0A245ZIS8"/>
<organism evidence="2 3">
    <name type="scientific">Sphingomonas mucosissima</name>
    <dbReference type="NCBI Taxonomy" id="370959"/>
    <lineage>
        <taxon>Bacteria</taxon>
        <taxon>Pseudomonadati</taxon>
        <taxon>Pseudomonadota</taxon>
        <taxon>Alphaproteobacteria</taxon>
        <taxon>Sphingomonadales</taxon>
        <taxon>Sphingomonadaceae</taxon>
        <taxon>Sphingomonas</taxon>
    </lineage>
</organism>
<keyword evidence="1" id="KW-0732">Signal</keyword>
<reference evidence="2 3" key="1">
    <citation type="submission" date="2017-03" db="EMBL/GenBank/DDBJ databases">
        <title>Genome sequence of Sphingomonas mucosissima DSM 17494.</title>
        <authorList>
            <person name="Poehlein A."/>
            <person name="Wuebbeler J.H."/>
            <person name="Steinbuechel A."/>
            <person name="Daniel R."/>
        </authorList>
    </citation>
    <scope>NUCLEOTIDE SEQUENCE [LARGE SCALE GENOMIC DNA]</scope>
    <source>
        <strain evidence="2 3">DSM 17494</strain>
    </source>
</reference>
<comment type="caution">
    <text evidence="2">The sequence shown here is derived from an EMBL/GenBank/DDBJ whole genome shotgun (WGS) entry which is preliminary data.</text>
</comment>
<accession>A0A245ZIS8</accession>
<protein>
    <submittedName>
        <fullName evidence="2">Uncharacterized protein</fullName>
    </submittedName>
</protein>
<feature type="chain" id="PRO_5012760753" evidence="1">
    <location>
        <begin position="33"/>
        <end position="795"/>
    </location>
</feature>
<gene>
    <name evidence="2" type="ORF">SPMU_20470</name>
</gene>
<sequence>MPLTPSFVRAAFRRAALACLILVAPAASVLRAENNAFDLAGPSLRVSVTHGDTTLPLSQVPNLSPGDRIRIVADLPAEQSAQYRMVLVFLRGATNPPPKNWLADARTWKPKEAAIDVRVPEGAQQALVFLVPDTGGALDGVAKAVREQPGAFVRASQELNQAMLDRTRLETFLEQVRRREPADVARISPQLADSLAIKLDSACLLRQPDPRAACLAQSGNAAVLADSQTSSIAQTLAGAPANIALQLSATPQGGFGYYSGYIGVVRDLARMLGAFQSAQLRFIPALSVPREGRIELLLNTVPSFRKPQSVLVAALPTVAPPTLPTLSVKTAGPLCLTKPGLILPVGGAPLVFSTDYPRAMTLRVPTATGTMLDLPAAADPAAGGFVVGDVGTPAVALAERAEGRLQGFWGFQPFDGPRFRLVSPARDAWRADGATLVVGRETPLNLAGGAAACVADVWLERGSKKRPVSWSAEADGTLALKVPLAGIEPGPVALLVRSHGVDQPRRLDLRAYAEAAAITGFMLHAGDSVGALAGSRLDQVSALEIGGIAFRPGKLARNGTADRLEMSAEGTAAEQLKPGEASGQATLADGRTLRVPVRIMPARPEATLIATSLERIGPAPAIPLTLGGAAFVPHDTQLTFSLRAIGASRFASSDRIDVEAAETAATASLPLRLQDDRVAIATLHPASALGDSARGPLRFRLVKRDAAGDRAGDWHPLATLVRLPQLSAVTCAPGSATCTFTGNGLFLISKVSGKAETRVPDGFTGPSLQVSPPADGVWRLHLRDAADASATVAAP</sequence>
<keyword evidence="3" id="KW-1185">Reference proteome</keyword>
<dbReference type="Proteomes" id="UP000197783">
    <property type="component" value="Unassembled WGS sequence"/>
</dbReference>
<name>A0A245ZIS8_9SPHN</name>